<feature type="compositionally biased region" description="Basic and acidic residues" evidence="1">
    <location>
        <begin position="35"/>
        <end position="44"/>
    </location>
</feature>
<feature type="compositionally biased region" description="Low complexity" evidence="1">
    <location>
        <begin position="145"/>
        <end position="158"/>
    </location>
</feature>
<evidence type="ECO:0000313" key="2">
    <source>
        <dbReference type="EMBL" id="KIO15794.1"/>
    </source>
</evidence>
<protein>
    <submittedName>
        <fullName evidence="2">Uncharacterized protein</fullName>
    </submittedName>
</protein>
<reference evidence="3" key="2">
    <citation type="submission" date="2015-01" db="EMBL/GenBank/DDBJ databases">
        <title>Evolutionary Origins and Diversification of the Mycorrhizal Mutualists.</title>
        <authorList>
            <consortium name="DOE Joint Genome Institute"/>
            <consortium name="Mycorrhizal Genomics Consortium"/>
            <person name="Kohler A."/>
            <person name="Kuo A."/>
            <person name="Nagy L.G."/>
            <person name="Floudas D."/>
            <person name="Copeland A."/>
            <person name="Barry K.W."/>
            <person name="Cichocki N."/>
            <person name="Veneault-Fourrey C."/>
            <person name="LaButti K."/>
            <person name="Lindquist E.A."/>
            <person name="Lipzen A."/>
            <person name="Lundell T."/>
            <person name="Morin E."/>
            <person name="Murat C."/>
            <person name="Riley R."/>
            <person name="Ohm R."/>
            <person name="Sun H."/>
            <person name="Tunlid A."/>
            <person name="Henrissat B."/>
            <person name="Grigoriev I.V."/>
            <person name="Hibbett D.S."/>
            <person name="Martin F."/>
        </authorList>
    </citation>
    <scope>NUCLEOTIDE SEQUENCE [LARGE SCALE GENOMIC DNA]</scope>
    <source>
        <strain evidence="3">MUT 4182</strain>
    </source>
</reference>
<dbReference type="HOGENOM" id="CLU_1054463_0_0_1"/>
<feature type="region of interest" description="Disordered" evidence="1">
    <location>
        <begin position="1"/>
        <end position="44"/>
    </location>
</feature>
<dbReference type="EMBL" id="KN823814">
    <property type="protein sequence ID" value="KIO15794.1"/>
    <property type="molecule type" value="Genomic_DNA"/>
</dbReference>
<dbReference type="AlphaFoldDB" id="A0A0C3Q115"/>
<feature type="region of interest" description="Disordered" evidence="1">
    <location>
        <begin position="139"/>
        <end position="158"/>
    </location>
</feature>
<sequence length="264" mass="27650">MDSLEARGAAGPGHRLAASHSYIPHADTPKQGQAQEKKPKKESKFLPRLLLNILHLDHSRDVLRRAEDPSHLQPSASSRRLAAALPGPRLLSSSLARHSEPGDKYVLCLQPRATSSASPRAITGTSPHRIRSRRIYLAAHHQQRSSRPSSSPSTTFRTSCSSLSERVALIKRILFKRFAFITKRFDLDLTTGLPAASSTKGPAISVIGTSLVSASAAATGSASASACSSADAAAWASKAAAISVVGTSSVQASSTSTTAAPAAT</sequence>
<evidence type="ECO:0000313" key="3">
    <source>
        <dbReference type="Proteomes" id="UP000054248"/>
    </source>
</evidence>
<accession>A0A0C3Q115</accession>
<dbReference type="Proteomes" id="UP000054248">
    <property type="component" value="Unassembled WGS sequence"/>
</dbReference>
<evidence type="ECO:0000256" key="1">
    <source>
        <dbReference type="SAM" id="MobiDB-lite"/>
    </source>
</evidence>
<reference evidence="2 3" key="1">
    <citation type="submission" date="2014-04" db="EMBL/GenBank/DDBJ databases">
        <authorList>
            <consortium name="DOE Joint Genome Institute"/>
            <person name="Kuo A."/>
            <person name="Girlanda M."/>
            <person name="Perotto S."/>
            <person name="Kohler A."/>
            <person name="Nagy L.G."/>
            <person name="Floudas D."/>
            <person name="Copeland A."/>
            <person name="Barry K.W."/>
            <person name="Cichocki N."/>
            <person name="Veneault-Fourrey C."/>
            <person name="LaButti K."/>
            <person name="Lindquist E.A."/>
            <person name="Lipzen A."/>
            <person name="Lundell T."/>
            <person name="Morin E."/>
            <person name="Murat C."/>
            <person name="Sun H."/>
            <person name="Tunlid A."/>
            <person name="Henrissat B."/>
            <person name="Grigoriev I.V."/>
            <person name="Hibbett D.S."/>
            <person name="Martin F."/>
            <person name="Nordberg H.P."/>
            <person name="Cantor M.N."/>
            <person name="Hua S.X."/>
        </authorList>
    </citation>
    <scope>NUCLEOTIDE SEQUENCE [LARGE SCALE GENOMIC DNA]</scope>
    <source>
        <strain evidence="2 3">MUT 4182</strain>
    </source>
</reference>
<organism evidence="2 3">
    <name type="scientific">Tulasnella calospora MUT 4182</name>
    <dbReference type="NCBI Taxonomy" id="1051891"/>
    <lineage>
        <taxon>Eukaryota</taxon>
        <taxon>Fungi</taxon>
        <taxon>Dikarya</taxon>
        <taxon>Basidiomycota</taxon>
        <taxon>Agaricomycotina</taxon>
        <taxon>Agaricomycetes</taxon>
        <taxon>Cantharellales</taxon>
        <taxon>Tulasnellaceae</taxon>
        <taxon>Tulasnella</taxon>
    </lineage>
</organism>
<gene>
    <name evidence="2" type="ORF">M407DRAFT_34609</name>
</gene>
<proteinExistence type="predicted"/>
<keyword evidence="3" id="KW-1185">Reference proteome</keyword>
<name>A0A0C3Q115_9AGAM</name>